<gene>
    <name evidence="14" type="ORF">QYE76_002775</name>
</gene>
<evidence type="ECO:0000256" key="10">
    <source>
        <dbReference type="ARBA" id="ARBA00022989"/>
    </source>
</evidence>
<dbReference type="EMBL" id="JAUUTY010000005">
    <property type="protein sequence ID" value="KAK1628460.1"/>
    <property type="molecule type" value="Genomic_DNA"/>
</dbReference>
<keyword evidence="10 13" id="KW-1133">Transmembrane helix</keyword>
<dbReference type="PANTHER" id="PTHR36023">
    <property type="entry name" value="ARGOS-LIKE PROTEIN"/>
    <property type="match status" value="1"/>
</dbReference>
<evidence type="ECO:0000256" key="11">
    <source>
        <dbReference type="ARBA" id="ARBA00023136"/>
    </source>
</evidence>
<reference evidence="14" key="1">
    <citation type="submission" date="2023-07" db="EMBL/GenBank/DDBJ databases">
        <title>A chromosome-level genome assembly of Lolium multiflorum.</title>
        <authorList>
            <person name="Chen Y."/>
            <person name="Copetti D."/>
            <person name="Kolliker R."/>
            <person name="Studer B."/>
        </authorList>
    </citation>
    <scope>NUCLEOTIDE SEQUENCE</scope>
    <source>
        <strain evidence="14">02402/16</strain>
        <tissue evidence="14">Leaf</tissue>
    </source>
</reference>
<dbReference type="GO" id="GO:0009725">
    <property type="term" value="P:response to hormone"/>
    <property type="evidence" value="ECO:0007669"/>
    <property type="project" value="UniProtKB-ARBA"/>
</dbReference>
<feature type="transmembrane region" description="Helical" evidence="13">
    <location>
        <begin position="42"/>
        <end position="60"/>
    </location>
</feature>
<evidence type="ECO:0000256" key="6">
    <source>
        <dbReference type="ARBA" id="ARBA00022473"/>
    </source>
</evidence>
<dbReference type="AlphaFoldDB" id="A0AAD8RN24"/>
<evidence type="ECO:0000256" key="9">
    <source>
        <dbReference type="ARBA" id="ARBA00022824"/>
    </source>
</evidence>
<keyword evidence="11 13" id="KW-0472">Membrane</keyword>
<dbReference type="GO" id="GO:0005783">
    <property type="term" value="C:endoplasmic reticulum"/>
    <property type="evidence" value="ECO:0007669"/>
    <property type="project" value="UniProtKB-SubCell"/>
</dbReference>
<organism evidence="14 15">
    <name type="scientific">Lolium multiflorum</name>
    <name type="common">Italian ryegrass</name>
    <name type="synonym">Lolium perenne subsp. multiflorum</name>
    <dbReference type="NCBI Taxonomy" id="4521"/>
    <lineage>
        <taxon>Eukaryota</taxon>
        <taxon>Viridiplantae</taxon>
        <taxon>Streptophyta</taxon>
        <taxon>Embryophyta</taxon>
        <taxon>Tracheophyta</taxon>
        <taxon>Spermatophyta</taxon>
        <taxon>Magnoliopsida</taxon>
        <taxon>Liliopsida</taxon>
        <taxon>Poales</taxon>
        <taxon>Poaceae</taxon>
        <taxon>BOP clade</taxon>
        <taxon>Pooideae</taxon>
        <taxon>Poodae</taxon>
        <taxon>Poeae</taxon>
        <taxon>Poeae Chloroplast Group 2 (Poeae type)</taxon>
        <taxon>Loliodinae</taxon>
        <taxon>Loliinae</taxon>
        <taxon>Lolium</taxon>
    </lineage>
</organism>
<dbReference type="Proteomes" id="UP001231189">
    <property type="component" value="Unassembled WGS sequence"/>
</dbReference>
<evidence type="ECO:0000313" key="14">
    <source>
        <dbReference type="EMBL" id="KAK1628460.1"/>
    </source>
</evidence>
<dbReference type="GO" id="GO:0005634">
    <property type="term" value="C:nucleus"/>
    <property type="evidence" value="ECO:0007669"/>
    <property type="project" value="UniProtKB-SubCell"/>
</dbReference>
<comment type="subcellular location">
    <subcellularLocation>
        <location evidence="4">Cytoplasm</location>
    </subcellularLocation>
    <subcellularLocation>
        <location evidence="3">Endoplasmic reticulum</location>
    </subcellularLocation>
    <subcellularLocation>
        <location evidence="2">Membrane</location>
        <topology evidence="2">Multi-pass membrane protein</topology>
    </subcellularLocation>
    <subcellularLocation>
        <location evidence="1">Nucleus</location>
    </subcellularLocation>
</comment>
<dbReference type="GO" id="GO:0016020">
    <property type="term" value="C:membrane"/>
    <property type="evidence" value="ECO:0007669"/>
    <property type="project" value="UniProtKB-SubCell"/>
</dbReference>
<evidence type="ECO:0000256" key="2">
    <source>
        <dbReference type="ARBA" id="ARBA00004141"/>
    </source>
</evidence>
<evidence type="ECO:0000256" key="7">
    <source>
        <dbReference type="ARBA" id="ARBA00022490"/>
    </source>
</evidence>
<evidence type="ECO:0000313" key="15">
    <source>
        <dbReference type="Proteomes" id="UP001231189"/>
    </source>
</evidence>
<dbReference type="GO" id="GO:0046622">
    <property type="term" value="P:positive regulation of organ growth"/>
    <property type="evidence" value="ECO:0007669"/>
    <property type="project" value="InterPro"/>
</dbReference>
<keyword evidence="9" id="KW-0256">Endoplasmic reticulum</keyword>
<evidence type="ECO:0000256" key="5">
    <source>
        <dbReference type="ARBA" id="ARBA00006891"/>
    </source>
</evidence>
<name>A0AAD8RN24_LOLMU</name>
<evidence type="ECO:0000256" key="13">
    <source>
        <dbReference type="SAM" id="Phobius"/>
    </source>
</evidence>
<evidence type="ECO:0000256" key="12">
    <source>
        <dbReference type="ARBA" id="ARBA00023242"/>
    </source>
</evidence>
<evidence type="ECO:0008006" key="16">
    <source>
        <dbReference type="Google" id="ProtNLM"/>
    </source>
</evidence>
<proteinExistence type="inferred from homology"/>
<protein>
    <recommendedName>
        <fullName evidence="16">ARGOS-like protein</fullName>
    </recommendedName>
</protein>
<comment type="similarity">
    <text evidence="5">Belongs to the plant organ size related (OSR) protein family.</text>
</comment>
<accession>A0AAD8RN24</accession>
<keyword evidence="8 13" id="KW-0812">Transmembrane</keyword>
<comment type="caution">
    <text evidence="14">The sequence shown here is derived from an EMBL/GenBank/DDBJ whole genome shotgun (WGS) entry which is preliminary data.</text>
</comment>
<keyword evidence="7" id="KW-0963">Cytoplasm</keyword>
<dbReference type="PANTHER" id="PTHR36023:SF17">
    <property type="entry name" value="ARGOS-LIKE PROTEIN"/>
    <property type="match status" value="1"/>
</dbReference>
<evidence type="ECO:0000256" key="1">
    <source>
        <dbReference type="ARBA" id="ARBA00004123"/>
    </source>
</evidence>
<sequence length="99" mass="10925">METQFVGNQARQTRRRDHATINRKEQNLKNASPASSYFSTQAFMVLACVAVTLLVLPLVLPPLPPPPAMLLLVPVCMLLLLVVLAFMPSDVRTMASSYL</sequence>
<keyword evidence="15" id="KW-1185">Reference proteome</keyword>
<evidence type="ECO:0000256" key="8">
    <source>
        <dbReference type="ARBA" id="ARBA00022692"/>
    </source>
</evidence>
<feature type="transmembrane region" description="Helical" evidence="13">
    <location>
        <begin position="66"/>
        <end position="87"/>
    </location>
</feature>
<dbReference type="InterPro" id="IPR037468">
    <property type="entry name" value="ARGOS/ARL/OSR1"/>
</dbReference>
<keyword evidence="6" id="KW-0217">Developmental protein</keyword>
<evidence type="ECO:0000256" key="4">
    <source>
        <dbReference type="ARBA" id="ARBA00004496"/>
    </source>
</evidence>
<keyword evidence="12" id="KW-0539">Nucleus</keyword>
<evidence type="ECO:0000256" key="3">
    <source>
        <dbReference type="ARBA" id="ARBA00004240"/>
    </source>
</evidence>